<name>A0ABV1R5R6_9HYPH</name>
<evidence type="ECO:0000313" key="3">
    <source>
        <dbReference type="Proteomes" id="UP001432995"/>
    </source>
</evidence>
<feature type="region of interest" description="Disordered" evidence="1">
    <location>
        <begin position="81"/>
        <end position="119"/>
    </location>
</feature>
<feature type="compositionally biased region" description="Basic and acidic residues" evidence="1">
    <location>
        <begin position="85"/>
        <end position="100"/>
    </location>
</feature>
<gene>
    <name evidence="2" type="ORF">ABS770_17415</name>
</gene>
<protein>
    <submittedName>
        <fullName evidence="2">Uncharacterized protein</fullName>
    </submittedName>
</protein>
<proteinExistence type="predicted"/>
<organism evidence="2 3">
    <name type="scientific">Methylobacterium brachiatum</name>
    <dbReference type="NCBI Taxonomy" id="269660"/>
    <lineage>
        <taxon>Bacteria</taxon>
        <taxon>Pseudomonadati</taxon>
        <taxon>Pseudomonadota</taxon>
        <taxon>Alphaproteobacteria</taxon>
        <taxon>Hyphomicrobiales</taxon>
        <taxon>Methylobacteriaceae</taxon>
        <taxon>Methylobacterium</taxon>
    </lineage>
</organism>
<dbReference type="EMBL" id="JBELQD010000020">
    <property type="protein sequence ID" value="MER2290045.1"/>
    <property type="molecule type" value="Genomic_DNA"/>
</dbReference>
<accession>A0ABV1R5R6</accession>
<comment type="caution">
    <text evidence="2">The sequence shown here is derived from an EMBL/GenBank/DDBJ whole genome shotgun (WGS) entry which is preliminary data.</text>
</comment>
<feature type="region of interest" description="Disordered" evidence="1">
    <location>
        <begin position="36"/>
        <end position="58"/>
    </location>
</feature>
<evidence type="ECO:0000313" key="2">
    <source>
        <dbReference type="EMBL" id="MER2290045.1"/>
    </source>
</evidence>
<sequence length="119" mass="12554">VGAGSGGWGRAAPCAWAWLTLPSSWRAWRWWVSGGGAGGGAAPVAQEPSAAPTQAAPQETIHSDARIDDVIESLSQALGAAIHQQPEHATTEAKDAKSDEAAGVFERWTVRPRRTQQQT</sequence>
<dbReference type="Proteomes" id="UP001432995">
    <property type="component" value="Unassembled WGS sequence"/>
</dbReference>
<keyword evidence="3" id="KW-1185">Reference proteome</keyword>
<evidence type="ECO:0000256" key="1">
    <source>
        <dbReference type="SAM" id="MobiDB-lite"/>
    </source>
</evidence>
<feature type="non-terminal residue" evidence="2">
    <location>
        <position position="1"/>
    </location>
</feature>
<feature type="compositionally biased region" description="Basic residues" evidence="1">
    <location>
        <begin position="110"/>
        <end position="119"/>
    </location>
</feature>
<reference evidence="2" key="1">
    <citation type="submission" date="2024-06" db="EMBL/GenBank/DDBJ databases">
        <authorList>
            <person name="Campbell A.G."/>
        </authorList>
    </citation>
    <scope>NUCLEOTIDE SEQUENCE</scope>
    <source>
        <strain evidence="2">EM17</strain>
    </source>
</reference>